<name>A0A3M7Q7X3_BRAPC</name>
<keyword evidence="2" id="KW-1185">Reference proteome</keyword>
<reference evidence="1 2" key="1">
    <citation type="journal article" date="2018" name="Sci. Rep.">
        <title>Genomic signatures of local adaptation to the degree of environmental predictability in rotifers.</title>
        <authorList>
            <person name="Franch-Gras L."/>
            <person name="Hahn C."/>
            <person name="Garcia-Roger E.M."/>
            <person name="Carmona M.J."/>
            <person name="Serra M."/>
            <person name="Gomez A."/>
        </authorList>
    </citation>
    <scope>NUCLEOTIDE SEQUENCE [LARGE SCALE GENOMIC DNA]</scope>
    <source>
        <strain evidence="1">HYR1</strain>
    </source>
</reference>
<accession>A0A3M7Q7X3</accession>
<proteinExistence type="predicted"/>
<evidence type="ECO:0000313" key="1">
    <source>
        <dbReference type="EMBL" id="RNA07506.1"/>
    </source>
</evidence>
<protein>
    <submittedName>
        <fullName evidence="1">Uncharacterized protein</fullName>
    </submittedName>
</protein>
<evidence type="ECO:0000313" key="2">
    <source>
        <dbReference type="Proteomes" id="UP000276133"/>
    </source>
</evidence>
<sequence length="87" mass="9610">MSTGFACWIGWIGYYGRSTSVKPSNSIPSMKVAPPFSLLLLQDLSRQFLIACAPLINPTALTMNTTFYNVVKLSRCVHLNKLCLNGK</sequence>
<dbReference type="EMBL" id="REGN01007015">
    <property type="protein sequence ID" value="RNA07506.1"/>
    <property type="molecule type" value="Genomic_DNA"/>
</dbReference>
<comment type="caution">
    <text evidence="1">The sequence shown here is derived from an EMBL/GenBank/DDBJ whole genome shotgun (WGS) entry which is preliminary data.</text>
</comment>
<dbReference type="Proteomes" id="UP000276133">
    <property type="component" value="Unassembled WGS sequence"/>
</dbReference>
<dbReference type="AlphaFoldDB" id="A0A3M7Q7X3"/>
<gene>
    <name evidence="1" type="ORF">BpHYR1_025881</name>
</gene>
<organism evidence="1 2">
    <name type="scientific">Brachionus plicatilis</name>
    <name type="common">Marine rotifer</name>
    <name type="synonym">Brachionus muelleri</name>
    <dbReference type="NCBI Taxonomy" id="10195"/>
    <lineage>
        <taxon>Eukaryota</taxon>
        <taxon>Metazoa</taxon>
        <taxon>Spiralia</taxon>
        <taxon>Gnathifera</taxon>
        <taxon>Rotifera</taxon>
        <taxon>Eurotatoria</taxon>
        <taxon>Monogononta</taxon>
        <taxon>Pseudotrocha</taxon>
        <taxon>Ploima</taxon>
        <taxon>Brachionidae</taxon>
        <taxon>Brachionus</taxon>
    </lineage>
</organism>